<dbReference type="AlphaFoldDB" id="A0A2V4BLC2"/>
<keyword evidence="2" id="KW-1185">Reference proteome</keyword>
<gene>
    <name evidence="1" type="ORF">DMB65_15965</name>
</gene>
<comment type="caution">
    <text evidence="1">The sequence shown here is derived from an EMBL/GenBank/DDBJ whole genome shotgun (WGS) entry which is preliminary data.</text>
</comment>
<dbReference type="Proteomes" id="UP000247903">
    <property type="component" value="Unassembled WGS sequence"/>
</dbReference>
<proteinExistence type="predicted"/>
<evidence type="ECO:0000313" key="2">
    <source>
        <dbReference type="Proteomes" id="UP000247903"/>
    </source>
</evidence>
<dbReference type="EMBL" id="QJHK01000015">
    <property type="protein sequence ID" value="PXY39766.1"/>
    <property type="molecule type" value="Genomic_DNA"/>
</dbReference>
<accession>A0A2V4BLC2</accession>
<reference evidence="1 2" key="1">
    <citation type="submission" date="2018-05" db="EMBL/GenBank/DDBJ databases">
        <title>Flavobacterium sp. strain IMCC34759, incomplete genome.</title>
        <authorList>
            <person name="Joung Y."/>
            <person name="Cho J."/>
        </authorList>
    </citation>
    <scope>NUCLEOTIDE SEQUENCE [LARGE SCALE GENOMIC DNA]</scope>
    <source>
        <strain evidence="1 2">IMCC34759</strain>
    </source>
</reference>
<name>A0A2V4BLC2_9FLAO</name>
<organism evidence="1 2">
    <name type="scientific">Flavobacterium cheongpyeongense</name>
    <dbReference type="NCBI Taxonomy" id="2212651"/>
    <lineage>
        <taxon>Bacteria</taxon>
        <taxon>Pseudomonadati</taxon>
        <taxon>Bacteroidota</taxon>
        <taxon>Flavobacteriia</taxon>
        <taxon>Flavobacteriales</taxon>
        <taxon>Flavobacteriaceae</taxon>
        <taxon>Flavobacterium</taxon>
    </lineage>
</organism>
<sequence>MKFRFYAFFFEVNWFKLFQVSGFLSKFVMPRNEESPQVTPQRNANLVDSTTEFSFFSEWHIIIFDFNPFKMQIMLIKR</sequence>
<evidence type="ECO:0000313" key="1">
    <source>
        <dbReference type="EMBL" id="PXY39766.1"/>
    </source>
</evidence>
<protein>
    <submittedName>
        <fullName evidence="1">Uncharacterized protein</fullName>
    </submittedName>
</protein>